<feature type="domain" description="Aminotransferase class I/classII large" evidence="5">
    <location>
        <begin position="137"/>
        <end position="477"/>
    </location>
</feature>
<dbReference type="InterPro" id="IPR015421">
    <property type="entry name" value="PyrdxlP-dep_Trfase_major"/>
</dbReference>
<dbReference type="PANTHER" id="PTHR13693:SF3">
    <property type="entry name" value="LD36009P"/>
    <property type="match status" value="1"/>
</dbReference>
<reference evidence="7" key="1">
    <citation type="submission" date="2021-05" db="EMBL/GenBank/DDBJ databases">
        <title>Direct Submission.</title>
        <authorList>
            <person name="Li K."/>
            <person name="Gao J."/>
        </authorList>
    </citation>
    <scope>NUCLEOTIDE SEQUENCE [LARGE SCALE GENOMIC DNA]</scope>
    <source>
        <strain evidence="7">HDS12</strain>
    </source>
</reference>
<comment type="cofactor">
    <cofactor evidence="1">
        <name>pyridoxal 5'-phosphate</name>
        <dbReference type="ChEBI" id="CHEBI:597326"/>
    </cofactor>
</comment>
<evidence type="ECO:0000256" key="3">
    <source>
        <dbReference type="ARBA" id="ARBA00022679"/>
    </source>
</evidence>
<dbReference type="PROSITE" id="PS00012">
    <property type="entry name" value="PHOSPHOPANTETHEINE"/>
    <property type="match status" value="1"/>
</dbReference>
<keyword evidence="7" id="KW-1185">Reference proteome</keyword>
<dbReference type="EC" id="2.3.1.47" evidence="2"/>
<evidence type="ECO:0000256" key="2">
    <source>
        <dbReference type="ARBA" id="ARBA00013187"/>
    </source>
</evidence>
<dbReference type="SUPFAM" id="SSF53383">
    <property type="entry name" value="PLP-dependent transferases"/>
    <property type="match status" value="1"/>
</dbReference>
<dbReference type="SUPFAM" id="SSF47336">
    <property type="entry name" value="ACP-like"/>
    <property type="match status" value="1"/>
</dbReference>
<protein>
    <recommendedName>
        <fullName evidence="2">8-amino-7-oxononanoate synthase</fullName>
        <ecNumber evidence="2">2.3.1.47</ecNumber>
    </recommendedName>
</protein>
<sequence>MSHTSNMSTDLLKTVAEIASYETHEIDPGKLMIDDLGFDSIMIMDLVSSLAKNYPRIRAIDPWEDFQDDITYADLELRLHALVEDTPADAPAAPEGIARMERIVQFGDFLRGQEDLPYFAAYRGVAANTISVGARTFVNYSSYNYLGTNGHPRIRKAVDDAVAEHGTSVSASRLIGGEIGLHGELERTIADFIGVDDALVQVGGHSTNVNILGHLFGEDDLILHDSLAHNSLIQGALLSDAKRKPFKHNDMENLEQELARLRPRFRNVVIVVEGVYSMDGDLCPLPELLRIKEHHDAFLMIDEAHSIGTVGRAGRGVASHFGVDPRRVDIHMGTLSKAFNSCGGYIAGSRGFVEYLRYNLPGFVFSVGMTPANTAAALESIRLCQENPHWIDELHGISQRFLGALREMGLDTGKSGGTPVVPLITGDSALALRFSEQLHVSGINVAPIQHPAVREDEARLRFFLSRLHTEEDLEVTFKALNELEAAR</sequence>
<gene>
    <name evidence="6" type="ORF">KGD83_21630</name>
</gene>
<dbReference type="PANTHER" id="PTHR13693">
    <property type="entry name" value="CLASS II AMINOTRANSFERASE/8-AMINO-7-OXONONANOATE SYNTHASE"/>
    <property type="match status" value="1"/>
</dbReference>
<keyword evidence="3" id="KW-0808">Transferase</keyword>
<accession>A0ABX8C0D9</accession>
<dbReference type="Pfam" id="PF00155">
    <property type="entry name" value="Aminotran_1_2"/>
    <property type="match status" value="1"/>
</dbReference>
<dbReference type="Gene3D" id="3.40.640.10">
    <property type="entry name" value="Type I PLP-dependent aspartate aminotransferase-like (Major domain)"/>
    <property type="match status" value="1"/>
</dbReference>
<dbReference type="Gene3D" id="3.90.1150.10">
    <property type="entry name" value="Aspartate Aminotransferase, domain 1"/>
    <property type="match status" value="1"/>
</dbReference>
<dbReference type="InterPro" id="IPR015424">
    <property type="entry name" value="PyrdxlP-dep_Trfase"/>
</dbReference>
<dbReference type="InterPro" id="IPR015422">
    <property type="entry name" value="PyrdxlP-dep_Trfase_small"/>
</dbReference>
<dbReference type="InterPro" id="IPR004839">
    <property type="entry name" value="Aminotransferase_I/II_large"/>
</dbReference>
<dbReference type="Proteomes" id="UP000678016">
    <property type="component" value="Chromosome"/>
</dbReference>
<proteinExistence type="predicted"/>
<dbReference type="CDD" id="cd06454">
    <property type="entry name" value="KBL_like"/>
    <property type="match status" value="1"/>
</dbReference>
<evidence type="ECO:0000313" key="6">
    <source>
        <dbReference type="EMBL" id="QUX27856.1"/>
    </source>
</evidence>
<evidence type="ECO:0000313" key="7">
    <source>
        <dbReference type="Proteomes" id="UP000678016"/>
    </source>
</evidence>
<evidence type="ECO:0000256" key="1">
    <source>
        <dbReference type="ARBA" id="ARBA00001933"/>
    </source>
</evidence>
<dbReference type="InterPro" id="IPR006162">
    <property type="entry name" value="Ppantetheine_attach_site"/>
</dbReference>
<name>A0ABX8C0D9_9ACTN</name>
<evidence type="ECO:0000259" key="5">
    <source>
        <dbReference type="Pfam" id="PF00155"/>
    </source>
</evidence>
<comment type="catalytic activity">
    <reaction evidence="4">
        <text>6-carboxyhexanoyl-[ACP] + L-alanine + H(+) = (8S)-8-amino-7-oxononanoate + holo-[ACP] + CO2</text>
        <dbReference type="Rhea" id="RHEA:42288"/>
        <dbReference type="Rhea" id="RHEA-COMP:9685"/>
        <dbReference type="Rhea" id="RHEA-COMP:9955"/>
        <dbReference type="ChEBI" id="CHEBI:15378"/>
        <dbReference type="ChEBI" id="CHEBI:16526"/>
        <dbReference type="ChEBI" id="CHEBI:57972"/>
        <dbReference type="ChEBI" id="CHEBI:64479"/>
        <dbReference type="ChEBI" id="CHEBI:78846"/>
        <dbReference type="ChEBI" id="CHEBI:149468"/>
        <dbReference type="EC" id="2.3.1.47"/>
    </reaction>
</comment>
<dbReference type="EMBL" id="CP074132">
    <property type="protein sequence ID" value="QUX27856.1"/>
    <property type="molecule type" value="Genomic_DNA"/>
</dbReference>
<dbReference type="GO" id="GO:0008483">
    <property type="term" value="F:transaminase activity"/>
    <property type="evidence" value="ECO:0007669"/>
    <property type="project" value="UniProtKB-KW"/>
</dbReference>
<keyword evidence="6" id="KW-0032">Aminotransferase</keyword>
<dbReference type="InterPro" id="IPR050087">
    <property type="entry name" value="AON_synthase_class-II"/>
</dbReference>
<evidence type="ECO:0000256" key="4">
    <source>
        <dbReference type="ARBA" id="ARBA00047715"/>
    </source>
</evidence>
<dbReference type="Gene3D" id="1.10.1200.10">
    <property type="entry name" value="ACP-like"/>
    <property type="match status" value="1"/>
</dbReference>
<dbReference type="InterPro" id="IPR036736">
    <property type="entry name" value="ACP-like_sf"/>
</dbReference>
<organism evidence="6 7">
    <name type="scientific">Nocardiopsis akebiae</name>
    <dbReference type="NCBI Taxonomy" id="2831968"/>
    <lineage>
        <taxon>Bacteria</taxon>
        <taxon>Bacillati</taxon>
        <taxon>Actinomycetota</taxon>
        <taxon>Actinomycetes</taxon>
        <taxon>Streptosporangiales</taxon>
        <taxon>Nocardiopsidaceae</taxon>
        <taxon>Nocardiopsis</taxon>
    </lineage>
</organism>